<dbReference type="RefSeq" id="WP_211546291.1">
    <property type="nucleotide sequence ID" value="NZ_JAGTUF010000001.1"/>
</dbReference>
<proteinExistence type="predicted"/>
<name>A0ABS5I8V2_9PROT</name>
<dbReference type="EMBL" id="JAGTUF010000001">
    <property type="protein sequence ID" value="MBR9970835.1"/>
    <property type="molecule type" value="Genomic_DNA"/>
</dbReference>
<protein>
    <submittedName>
        <fullName evidence="1">Uncharacterized protein</fullName>
    </submittedName>
</protein>
<dbReference type="Proteomes" id="UP000680714">
    <property type="component" value="Unassembled WGS sequence"/>
</dbReference>
<keyword evidence="2" id="KW-1185">Reference proteome</keyword>
<evidence type="ECO:0000313" key="1">
    <source>
        <dbReference type="EMBL" id="MBR9970835.1"/>
    </source>
</evidence>
<organism evidence="1 2">
    <name type="scientific">Magnetospirillum sulfuroxidans</name>
    <dbReference type="NCBI Taxonomy" id="611300"/>
    <lineage>
        <taxon>Bacteria</taxon>
        <taxon>Pseudomonadati</taxon>
        <taxon>Pseudomonadota</taxon>
        <taxon>Alphaproteobacteria</taxon>
        <taxon>Rhodospirillales</taxon>
        <taxon>Rhodospirillaceae</taxon>
        <taxon>Magnetospirillum</taxon>
    </lineage>
</organism>
<sequence length="72" mass="8207">MDDDDRLARIAAAIVEHFDIRAAQTVAELDDGLRFHNYLIRQIGTVRPDLYDRLKDLAQSRRSALSKDSNHG</sequence>
<gene>
    <name evidence="1" type="ORF">KEC16_03800</name>
</gene>
<accession>A0ABS5I8V2</accession>
<evidence type="ECO:0000313" key="2">
    <source>
        <dbReference type="Proteomes" id="UP000680714"/>
    </source>
</evidence>
<comment type="caution">
    <text evidence="1">The sequence shown here is derived from an EMBL/GenBank/DDBJ whole genome shotgun (WGS) entry which is preliminary data.</text>
</comment>
<reference evidence="1 2" key="1">
    <citation type="submission" date="2021-04" db="EMBL/GenBank/DDBJ databases">
        <title>Magnetospirillum sulfuroxidans sp. nov., a facultative chemolithoautotrophic sulfur-oxidizing alphaproteobacterium isolated from freshwater sediment and proposals for Paramagetospirillum gen. nov., and Magnetospirillaceae fam. nov.</title>
        <authorList>
            <person name="Koziaeva V."/>
            <person name="Geelhoed J.S."/>
            <person name="Sorokin D.Y."/>
            <person name="Grouzdev D.S."/>
        </authorList>
    </citation>
    <scope>NUCLEOTIDE SEQUENCE [LARGE SCALE GENOMIC DNA]</scope>
    <source>
        <strain evidence="1 2">J10</strain>
    </source>
</reference>